<dbReference type="AlphaFoldDB" id="A0A7Y9KCK1"/>
<dbReference type="Gene3D" id="3.30.70.1060">
    <property type="entry name" value="Dimeric alpha+beta barrel"/>
    <property type="match status" value="1"/>
</dbReference>
<dbReference type="InterPro" id="IPR011008">
    <property type="entry name" value="Dimeric_a/b-barrel"/>
</dbReference>
<protein>
    <recommendedName>
        <fullName evidence="2">YCII-related domain-containing protein</fullName>
    </recommendedName>
</protein>
<keyword evidence="4" id="KW-1185">Reference proteome</keyword>
<evidence type="ECO:0000313" key="4">
    <source>
        <dbReference type="Proteomes" id="UP000591272"/>
    </source>
</evidence>
<accession>A0A7Y9KCK1</accession>
<evidence type="ECO:0000256" key="1">
    <source>
        <dbReference type="ARBA" id="ARBA00007689"/>
    </source>
</evidence>
<name>A0A7Y9KCK1_9ACTN</name>
<dbReference type="Pfam" id="PF03795">
    <property type="entry name" value="YCII"/>
    <property type="match status" value="1"/>
</dbReference>
<organism evidence="3 4">
    <name type="scientific">Actinomadura citrea</name>
    <dbReference type="NCBI Taxonomy" id="46158"/>
    <lineage>
        <taxon>Bacteria</taxon>
        <taxon>Bacillati</taxon>
        <taxon>Actinomycetota</taxon>
        <taxon>Actinomycetes</taxon>
        <taxon>Streptosporangiales</taxon>
        <taxon>Thermomonosporaceae</taxon>
        <taxon>Actinomadura</taxon>
    </lineage>
</organism>
<dbReference type="RefSeq" id="WP_229810283.1">
    <property type="nucleotide sequence ID" value="NZ_BMRD01000007.1"/>
</dbReference>
<dbReference type="PANTHER" id="PTHR35174">
    <property type="entry name" value="BLL7171 PROTEIN-RELATED"/>
    <property type="match status" value="1"/>
</dbReference>
<comment type="similarity">
    <text evidence="1">Belongs to the YciI family.</text>
</comment>
<feature type="domain" description="YCII-related" evidence="2">
    <location>
        <begin position="7"/>
        <end position="98"/>
    </location>
</feature>
<proteinExistence type="inferred from homology"/>
<dbReference type="Proteomes" id="UP000591272">
    <property type="component" value="Unassembled WGS sequence"/>
</dbReference>
<dbReference type="EMBL" id="JACCBT010000001">
    <property type="protein sequence ID" value="NYE11123.1"/>
    <property type="molecule type" value="Genomic_DNA"/>
</dbReference>
<gene>
    <name evidence="3" type="ORF">BJ999_001419</name>
</gene>
<reference evidence="3 4" key="1">
    <citation type="submission" date="2020-07" db="EMBL/GenBank/DDBJ databases">
        <title>Sequencing the genomes of 1000 actinobacteria strains.</title>
        <authorList>
            <person name="Klenk H.-P."/>
        </authorList>
    </citation>
    <scope>NUCLEOTIDE SEQUENCE [LARGE SCALE GENOMIC DNA]</scope>
    <source>
        <strain evidence="3 4">DSM 43461</strain>
    </source>
</reference>
<comment type="caution">
    <text evidence="3">The sequence shown here is derived from an EMBL/GenBank/DDBJ whole genome shotgun (WGS) entry which is preliminary data.</text>
</comment>
<evidence type="ECO:0000259" key="2">
    <source>
        <dbReference type="Pfam" id="PF03795"/>
    </source>
</evidence>
<sequence length="123" mass="12958">MNRGDDMRFLMMTTDDGSAPAGPPDEKLQVEMGKFIEEMSRSGALLATGGLEPGGTRIKSSGGKVTVLDGPFTEAKEAVVGFALIEVGSREEAIELSKRFWAIIGDGQGVIQQVFGPDDIPGA</sequence>
<evidence type="ECO:0000313" key="3">
    <source>
        <dbReference type="EMBL" id="NYE11123.1"/>
    </source>
</evidence>
<dbReference type="SUPFAM" id="SSF54909">
    <property type="entry name" value="Dimeric alpha+beta barrel"/>
    <property type="match status" value="1"/>
</dbReference>
<dbReference type="InterPro" id="IPR005545">
    <property type="entry name" value="YCII"/>
</dbReference>